<name>A0A1I7I673_9FLAO</name>
<dbReference type="InterPro" id="IPR009057">
    <property type="entry name" value="Homeodomain-like_sf"/>
</dbReference>
<dbReference type="Proteomes" id="UP000199138">
    <property type="component" value="Unassembled WGS sequence"/>
</dbReference>
<dbReference type="SUPFAM" id="SSF46689">
    <property type="entry name" value="Homeodomain-like"/>
    <property type="match status" value="1"/>
</dbReference>
<evidence type="ECO:0000256" key="1">
    <source>
        <dbReference type="ARBA" id="ARBA00023125"/>
    </source>
</evidence>
<gene>
    <name evidence="4" type="ORF">SAMN05216480_11333</name>
</gene>
<dbReference type="AlphaFoldDB" id="A0A1I7I673"/>
<sequence length="177" mass="20569">MDDIAQESGISKKTIYQHFKNKTELIQSCVDDSMKTVAINISEVKTKGLNAVQEQLEIRNVILAQLKNEKTSPHLQLQRYYPGIYKITRTKHFELVYASVSQNLQKGIGEGLYRKELDLDIITRMHFICAIELKNQDIFPSENYSVRDLMNIYIENYLRSIVTPKGLEILEQHLHNQ</sequence>
<feature type="domain" description="HTH tetR-type" evidence="3">
    <location>
        <begin position="1"/>
        <end position="37"/>
    </location>
</feature>
<dbReference type="InterPro" id="IPR001647">
    <property type="entry name" value="HTH_TetR"/>
</dbReference>
<dbReference type="STRING" id="1224947.SAMN05216480_11333"/>
<keyword evidence="1 2" id="KW-0238">DNA-binding</keyword>
<reference evidence="4 5" key="1">
    <citation type="submission" date="2016-10" db="EMBL/GenBank/DDBJ databases">
        <authorList>
            <person name="de Groot N.N."/>
        </authorList>
    </citation>
    <scope>NUCLEOTIDE SEQUENCE [LARGE SCALE GENOMIC DNA]</scope>
    <source>
        <strain evidence="4 5">CGMCC 1.12333</strain>
    </source>
</reference>
<comment type="caution">
    <text evidence="2">Lacks conserved residue(s) required for the propagation of feature annotation.</text>
</comment>
<dbReference type="EMBL" id="FPBK01000013">
    <property type="protein sequence ID" value="SFU68443.1"/>
    <property type="molecule type" value="Genomic_DNA"/>
</dbReference>
<dbReference type="PROSITE" id="PS50977">
    <property type="entry name" value="HTH_TETR_2"/>
    <property type="match status" value="1"/>
</dbReference>
<evidence type="ECO:0000256" key="2">
    <source>
        <dbReference type="PROSITE-ProRule" id="PRU00335"/>
    </source>
</evidence>
<evidence type="ECO:0000313" key="4">
    <source>
        <dbReference type="EMBL" id="SFU68443.1"/>
    </source>
</evidence>
<dbReference type="Gene3D" id="1.10.357.10">
    <property type="entry name" value="Tetracycline Repressor, domain 2"/>
    <property type="match status" value="1"/>
</dbReference>
<protein>
    <submittedName>
        <fullName evidence="4">Transcriptional regulator, TetR family</fullName>
    </submittedName>
</protein>
<organism evidence="4 5">
    <name type="scientific">Pustulibacterium marinum</name>
    <dbReference type="NCBI Taxonomy" id="1224947"/>
    <lineage>
        <taxon>Bacteria</taxon>
        <taxon>Pseudomonadati</taxon>
        <taxon>Bacteroidota</taxon>
        <taxon>Flavobacteriia</taxon>
        <taxon>Flavobacteriales</taxon>
        <taxon>Flavobacteriaceae</taxon>
        <taxon>Pustulibacterium</taxon>
    </lineage>
</organism>
<proteinExistence type="predicted"/>
<evidence type="ECO:0000313" key="5">
    <source>
        <dbReference type="Proteomes" id="UP000199138"/>
    </source>
</evidence>
<keyword evidence="5" id="KW-1185">Reference proteome</keyword>
<accession>A0A1I7I673</accession>
<dbReference type="Pfam" id="PF00440">
    <property type="entry name" value="TetR_N"/>
    <property type="match status" value="1"/>
</dbReference>
<dbReference type="GO" id="GO:0003677">
    <property type="term" value="F:DNA binding"/>
    <property type="evidence" value="ECO:0007669"/>
    <property type="project" value="UniProtKB-UniRule"/>
</dbReference>
<evidence type="ECO:0000259" key="3">
    <source>
        <dbReference type="PROSITE" id="PS50977"/>
    </source>
</evidence>